<feature type="compositionally biased region" description="Basic and acidic residues" evidence="1">
    <location>
        <begin position="197"/>
        <end position="213"/>
    </location>
</feature>
<protein>
    <submittedName>
        <fullName evidence="2">Uncharacterized protein</fullName>
    </submittedName>
</protein>
<name>A0A0T5ZY62_UNCKA</name>
<dbReference type="Proteomes" id="UP000051297">
    <property type="component" value="Unassembled WGS sequence"/>
</dbReference>
<comment type="caution">
    <text evidence="2">The sequence shown here is derived from an EMBL/GenBank/DDBJ whole genome shotgun (WGS) entry which is preliminary data.</text>
</comment>
<evidence type="ECO:0000313" key="3">
    <source>
        <dbReference type="Proteomes" id="UP000051297"/>
    </source>
</evidence>
<evidence type="ECO:0000313" key="2">
    <source>
        <dbReference type="EMBL" id="KRT67740.1"/>
    </source>
</evidence>
<reference evidence="2 3" key="1">
    <citation type="submission" date="2015-05" db="EMBL/GenBank/DDBJ databases">
        <title>Critical biogeochemical functions in the subsurface are associated with bacteria from new phyla and little studied lineages.</title>
        <authorList>
            <person name="Hug L.A."/>
            <person name="Thomas B.C."/>
            <person name="Sharon I."/>
            <person name="Brown C.T."/>
            <person name="Sharma R."/>
            <person name="Hettich R.L."/>
            <person name="Wilkins M.J."/>
            <person name="Williams K.H."/>
            <person name="Singh A."/>
            <person name="Banfield J.F."/>
        </authorList>
    </citation>
    <scope>NUCLEOTIDE SEQUENCE [LARGE SCALE GENOMIC DNA]</scope>
    <source>
        <strain evidence="2">CSP1-7</strain>
    </source>
</reference>
<sequence length="213" mass="23485">MDAKAEVRMIQLLCPLCVAKGNTEPVETSTDSAWLPALLEKYVPEIKRKEGFISLNEAITKAPQFEALVDTSGRRREAKVICFDHSRDMRTAKIWTTKYSVVLEMRTRAAASLAARRAEEQAERERNAFDSIGSILSGKQSAAVSESQGVEPEEDDASAEAREAQEAVQRKLAADAGARSKIDEDGKKKGKGGRKRQPYDRSSSRREAAAARD</sequence>
<accession>A0A0T5ZY62</accession>
<proteinExistence type="predicted"/>
<evidence type="ECO:0000256" key="1">
    <source>
        <dbReference type="SAM" id="MobiDB-lite"/>
    </source>
</evidence>
<feature type="compositionally biased region" description="Basic and acidic residues" evidence="1">
    <location>
        <begin position="159"/>
        <end position="187"/>
    </location>
</feature>
<dbReference type="EMBL" id="LDXK01000001">
    <property type="protein sequence ID" value="KRT67740.1"/>
    <property type="molecule type" value="Genomic_DNA"/>
</dbReference>
<gene>
    <name evidence="2" type="ORF">XU08_C0001G0150</name>
</gene>
<dbReference type="AlphaFoldDB" id="A0A0T5ZY62"/>
<feature type="region of interest" description="Disordered" evidence="1">
    <location>
        <begin position="140"/>
        <end position="213"/>
    </location>
</feature>
<organism evidence="2 3">
    <name type="scientific">candidate division WWE3 bacterium CSP1-7</name>
    <dbReference type="NCBI Taxonomy" id="1576480"/>
    <lineage>
        <taxon>Bacteria</taxon>
        <taxon>Katanobacteria</taxon>
    </lineage>
</organism>